<reference evidence="1" key="1">
    <citation type="journal article" date="2020" name="Nature">
        <title>Giant virus diversity and host interactions through global metagenomics.</title>
        <authorList>
            <person name="Schulz F."/>
            <person name="Roux S."/>
            <person name="Paez-Espino D."/>
            <person name="Jungbluth S."/>
            <person name="Walsh D.A."/>
            <person name="Denef V.J."/>
            <person name="McMahon K.D."/>
            <person name="Konstantinidis K.T."/>
            <person name="Eloe-Fadrosh E.A."/>
            <person name="Kyrpides N.C."/>
            <person name="Woyke T."/>
        </authorList>
    </citation>
    <scope>NUCLEOTIDE SEQUENCE</scope>
    <source>
        <strain evidence="1">GVMAG-M-3300027759-16</strain>
    </source>
</reference>
<proteinExistence type="predicted"/>
<sequence length="47" mass="5074">MTNAKHTAVGDDAMKLIARSLLKERLTSVQHTAVGDDALKLIARSLL</sequence>
<accession>A0A6C0L679</accession>
<evidence type="ECO:0000313" key="1">
    <source>
        <dbReference type="EMBL" id="QHU26436.1"/>
    </source>
</evidence>
<protein>
    <submittedName>
        <fullName evidence="1">Uncharacterized protein</fullName>
    </submittedName>
</protein>
<dbReference type="AlphaFoldDB" id="A0A6C0L679"/>
<name>A0A6C0L679_9ZZZZ</name>
<organism evidence="1">
    <name type="scientific">viral metagenome</name>
    <dbReference type="NCBI Taxonomy" id="1070528"/>
    <lineage>
        <taxon>unclassified sequences</taxon>
        <taxon>metagenomes</taxon>
        <taxon>organismal metagenomes</taxon>
    </lineage>
</organism>
<dbReference type="EMBL" id="MN740440">
    <property type="protein sequence ID" value="QHU26436.1"/>
    <property type="molecule type" value="Genomic_DNA"/>
</dbReference>